<reference evidence="1" key="1">
    <citation type="submission" date="2023-07" db="EMBL/GenBank/DDBJ databases">
        <authorList>
            <person name="Pelsma A.J. K."/>
        </authorList>
    </citation>
    <scope>NUCLEOTIDE SEQUENCE</scope>
</reference>
<evidence type="ECO:0000313" key="1">
    <source>
        <dbReference type="EMBL" id="CAJ0882920.1"/>
    </source>
</evidence>
<gene>
    <name evidence="1" type="ORF">AMST5_03382</name>
</gene>
<name>A0AA48RBH7_9ZZZZ</name>
<proteinExistence type="predicted"/>
<sequence>MRPSRRPPIPQNSSADETIQALLNATVSRRFNIARLRPGDLPPGQRFETVRDVRERRDQAVGRCTAIEGLGFLAEQLESCTLEAPCMSVSCPRCGRKFRRWIVAQALPFYRKLDLQWVTVALELVPADRLIEVDLLKLKRRTSQRIRRTAPSASVVLGGIEAEYLADEDAFLVHGHFLISRLPKEEEAAFRAAFRKIDRAHPVRIDPLNDPLKQISYSFKYATYYRPGKQTGPYRPRPVPLPDGPLMDLSIWRAHYTFLDFVFMMGVRRRGGALLHVSQR</sequence>
<dbReference type="EMBL" id="OY288114">
    <property type="protein sequence ID" value="CAJ0882920.1"/>
    <property type="molecule type" value="Genomic_DNA"/>
</dbReference>
<accession>A0AA48RBH7</accession>
<organism evidence="1">
    <name type="scientific">freshwater sediment metagenome</name>
    <dbReference type="NCBI Taxonomy" id="556182"/>
    <lineage>
        <taxon>unclassified sequences</taxon>
        <taxon>metagenomes</taxon>
        <taxon>ecological metagenomes</taxon>
    </lineage>
</organism>
<protein>
    <submittedName>
        <fullName evidence="1">Uncharacterized protein</fullName>
    </submittedName>
</protein>
<dbReference type="AlphaFoldDB" id="A0AA48RBH7"/>